<reference evidence="1" key="1">
    <citation type="submission" date="2023-03" db="UniProtKB">
        <authorList>
            <consortium name="EnsemblPlants"/>
        </authorList>
    </citation>
    <scope>IDENTIFICATION</scope>
</reference>
<proteinExistence type="predicted"/>
<evidence type="ECO:0000313" key="1">
    <source>
        <dbReference type="EnsemblPlants" id="MELO3C035040.2.1"/>
    </source>
</evidence>
<organism evidence="1">
    <name type="scientific">Cucumis melo</name>
    <name type="common">Muskmelon</name>
    <dbReference type="NCBI Taxonomy" id="3656"/>
    <lineage>
        <taxon>Eukaryota</taxon>
        <taxon>Viridiplantae</taxon>
        <taxon>Streptophyta</taxon>
        <taxon>Embryophyta</taxon>
        <taxon>Tracheophyta</taxon>
        <taxon>Spermatophyta</taxon>
        <taxon>Magnoliopsida</taxon>
        <taxon>eudicotyledons</taxon>
        <taxon>Gunneridae</taxon>
        <taxon>Pentapetalae</taxon>
        <taxon>rosids</taxon>
        <taxon>fabids</taxon>
        <taxon>Cucurbitales</taxon>
        <taxon>Cucurbitaceae</taxon>
        <taxon>Benincaseae</taxon>
        <taxon>Cucumis</taxon>
    </lineage>
</organism>
<dbReference type="EnsemblPlants" id="MELO3C035040.2.1">
    <property type="protein sequence ID" value="MELO3C035040.2.1"/>
    <property type="gene ID" value="MELO3C035040.2"/>
</dbReference>
<accession>A0A9I9EKL7</accession>
<dbReference type="Gramene" id="MELO3C035040.2.1">
    <property type="protein sequence ID" value="MELO3C035040.2.1"/>
    <property type="gene ID" value="MELO3C035040.2"/>
</dbReference>
<dbReference type="AlphaFoldDB" id="A0A9I9EKL7"/>
<protein>
    <submittedName>
        <fullName evidence="1">Uncharacterized protein</fullName>
    </submittedName>
</protein>
<sequence>MLFTYVMSDWEGSTNDSHILLECINNPENKFPMPKRDQYYLVDS</sequence>
<name>A0A9I9EKL7_CUCME</name>